<gene>
    <name evidence="3" type="ORF">GRF59_06670</name>
</gene>
<evidence type="ECO:0000259" key="2">
    <source>
        <dbReference type="Pfam" id="PF16112"/>
    </source>
</evidence>
<feature type="domain" description="DUF4830" evidence="2">
    <location>
        <begin position="38"/>
        <end position="118"/>
    </location>
</feature>
<dbReference type="AlphaFoldDB" id="A0A7X3LFR9"/>
<dbReference type="EMBL" id="WUBI01000001">
    <property type="protein sequence ID" value="MWV43312.1"/>
    <property type="molecule type" value="Genomic_DNA"/>
</dbReference>
<dbReference type="Proteomes" id="UP000460318">
    <property type="component" value="Unassembled WGS sequence"/>
</dbReference>
<dbReference type="PROSITE" id="PS51257">
    <property type="entry name" value="PROKAR_LIPOPROTEIN"/>
    <property type="match status" value="1"/>
</dbReference>
<dbReference type="Pfam" id="PF16112">
    <property type="entry name" value="DUF4830"/>
    <property type="match status" value="1"/>
</dbReference>
<keyword evidence="1" id="KW-0732">Signal</keyword>
<comment type="caution">
    <text evidence="3">The sequence shown here is derived from an EMBL/GenBank/DDBJ whole genome shotgun (WGS) entry which is preliminary data.</text>
</comment>
<evidence type="ECO:0000313" key="4">
    <source>
        <dbReference type="Proteomes" id="UP000460318"/>
    </source>
</evidence>
<organism evidence="3 4">
    <name type="scientific">Paenibacillus dendrobii</name>
    <dbReference type="NCBI Taxonomy" id="2691084"/>
    <lineage>
        <taxon>Bacteria</taxon>
        <taxon>Bacillati</taxon>
        <taxon>Bacillota</taxon>
        <taxon>Bacilli</taxon>
        <taxon>Bacillales</taxon>
        <taxon>Paenibacillaceae</taxon>
        <taxon>Paenibacillus</taxon>
    </lineage>
</organism>
<feature type="chain" id="PRO_5038864007" evidence="1">
    <location>
        <begin position="21"/>
        <end position="155"/>
    </location>
</feature>
<evidence type="ECO:0000256" key="1">
    <source>
        <dbReference type="SAM" id="SignalP"/>
    </source>
</evidence>
<proteinExistence type="predicted"/>
<evidence type="ECO:0000313" key="3">
    <source>
        <dbReference type="EMBL" id="MWV43312.1"/>
    </source>
</evidence>
<keyword evidence="4" id="KW-1185">Reference proteome</keyword>
<dbReference type="InterPro" id="IPR032257">
    <property type="entry name" value="DUF4830"/>
</dbReference>
<sequence length="155" mass="17829">MKAKWAFLILILLVVVTGCNNDTSEQVITYNKDHTRYLERYGWNIDRFASEMKYAPETLISYGKHMKEVKTAGQLDLSPYVHQEVIETGYLLHETTPGYNRITAYILESGGHIIGSYLMFEHELQDEHGAYHTDYTSTEPMVHSSKVVPQDPTKK</sequence>
<feature type="signal peptide" evidence="1">
    <location>
        <begin position="1"/>
        <end position="20"/>
    </location>
</feature>
<name>A0A7X3LFR9_9BACL</name>
<dbReference type="RefSeq" id="WP_160496824.1">
    <property type="nucleotide sequence ID" value="NZ_WUBI01000001.1"/>
</dbReference>
<protein>
    <submittedName>
        <fullName evidence="3">DUF4830 domain-containing protein</fullName>
    </submittedName>
</protein>
<reference evidence="3 4" key="1">
    <citation type="submission" date="2019-12" db="EMBL/GenBank/DDBJ databases">
        <title>Paenibacillus sp. nov., an endophytic bacterium isolated from the stem of Dendrobium.</title>
        <authorList>
            <person name="Zhao R."/>
        </authorList>
    </citation>
    <scope>NUCLEOTIDE SEQUENCE [LARGE SCALE GENOMIC DNA]</scope>
    <source>
        <strain evidence="3 4">HJL G12</strain>
    </source>
</reference>
<accession>A0A7X3LFR9</accession>